<organism evidence="2 3">
    <name type="scientific">Blautia liquoris</name>
    <dbReference type="NCBI Taxonomy" id="2779518"/>
    <lineage>
        <taxon>Bacteria</taxon>
        <taxon>Bacillati</taxon>
        <taxon>Bacillota</taxon>
        <taxon>Clostridia</taxon>
        <taxon>Lachnospirales</taxon>
        <taxon>Lachnospiraceae</taxon>
        <taxon>Blautia</taxon>
    </lineage>
</organism>
<dbReference type="RefSeq" id="WP_193736487.1">
    <property type="nucleotide sequence ID" value="NZ_CP063304.1"/>
</dbReference>
<dbReference type="InterPro" id="IPR023485">
    <property type="entry name" value="Ptyr_pPase"/>
</dbReference>
<dbReference type="AlphaFoldDB" id="A0A7M2RKS2"/>
<dbReference type="Proteomes" id="UP000593601">
    <property type="component" value="Chromosome"/>
</dbReference>
<evidence type="ECO:0000313" key="3">
    <source>
        <dbReference type="Proteomes" id="UP000593601"/>
    </source>
</evidence>
<evidence type="ECO:0000313" key="2">
    <source>
        <dbReference type="EMBL" id="QOV20167.1"/>
    </source>
</evidence>
<reference evidence="2 3" key="1">
    <citation type="submission" date="2020-10" db="EMBL/GenBank/DDBJ databases">
        <title>Blautia liquoris sp.nov., isolated from the mud in a fermentation cellar used for the production of Chinese strong-flavoured liquor.</title>
        <authorList>
            <person name="Lu L."/>
        </authorList>
    </citation>
    <scope>NUCLEOTIDE SEQUENCE [LARGE SCALE GENOMIC DNA]</scope>
    <source>
        <strain evidence="2 3">LZLJ-3</strain>
    </source>
</reference>
<keyword evidence="3" id="KW-1185">Reference proteome</keyword>
<dbReference type="EMBL" id="CP063304">
    <property type="protein sequence ID" value="QOV20167.1"/>
    <property type="molecule type" value="Genomic_DNA"/>
</dbReference>
<feature type="domain" description="Phosphotyrosine protein phosphatase I" evidence="1">
    <location>
        <begin position="5"/>
        <end position="145"/>
    </location>
</feature>
<proteinExistence type="predicted"/>
<name>A0A7M2RKS2_9FIRM</name>
<dbReference type="InterPro" id="IPR036196">
    <property type="entry name" value="Ptyr_pPase_sf"/>
</dbReference>
<dbReference type="SMART" id="SM00226">
    <property type="entry name" value="LMWPc"/>
    <property type="match status" value="1"/>
</dbReference>
<gene>
    <name evidence="2" type="ORF">INP51_04245</name>
</gene>
<dbReference type="Gene3D" id="3.40.50.2300">
    <property type="match status" value="1"/>
</dbReference>
<dbReference type="SUPFAM" id="SSF52788">
    <property type="entry name" value="Phosphotyrosine protein phosphatases I"/>
    <property type="match status" value="1"/>
</dbReference>
<accession>A0A7M2RKS2</accession>
<evidence type="ECO:0000259" key="1">
    <source>
        <dbReference type="SMART" id="SM00226"/>
    </source>
</evidence>
<protein>
    <submittedName>
        <fullName evidence="2">Phosphotyrosine protein phosphatase</fullName>
    </submittedName>
</protein>
<dbReference type="Pfam" id="PF01451">
    <property type="entry name" value="LMWPc"/>
    <property type="match status" value="1"/>
</dbReference>
<sequence length="153" mass="17405">MKQYDKLIFVDSDDTTRAPMAKAIMKSKVMMGKLEILSRGLVVLFPEPINQKAEAVLISNGYNTKDHSAIPFTQEDIDDRTLILTMEDDQKDKIWASFEHAMNVWTIAEFAGQSGDVRTLYGEPLAAYGKCYENLENLISEIVIQLNEEELRK</sequence>
<dbReference type="KEGG" id="bliq:INP51_04245"/>